<dbReference type="SUPFAM" id="SSF53335">
    <property type="entry name" value="S-adenosyl-L-methionine-dependent methyltransferases"/>
    <property type="match status" value="1"/>
</dbReference>
<gene>
    <name evidence="1" type="primary">trmK</name>
    <name evidence="1" type="ORF">PACILC2_39260</name>
</gene>
<accession>A0ABQ4NBL2</accession>
<comment type="caution">
    <text evidence="1">The sequence shown here is derived from an EMBL/GenBank/DDBJ whole genome shotgun (WGS) entry which is preliminary data.</text>
</comment>
<dbReference type="PIRSF" id="PIRSF018637">
    <property type="entry name" value="TrmK"/>
    <property type="match status" value="1"/>
</dbReference>
<dbReference type="Proteomes" id="UP000680304">
    <property type="component" value="Unassembled WGS sequence"/>
</dbReference>
<dbReference type="Pfam" id="PF04816">
    <property type="entry name" value="TrmK"/>
    <property type="match status" value="1"/>
</dbReference>
<sequence>MLKLSKRLQTIADLVAPGTRVADIGSDHALLPTYLVQTGRSPSAIAGELNAGPLAAAKKQVKEAGLEAKIDVRQGDGLDVLQAGEADAVTIAGMGGCLMAAILSRGAAAGKLDGVRELVLQPNVGEELVRSWLLDEGWLLTAEEIVEEDGRWYEVLRAVRSSDADALNGKLYDTSFLPSGIGQERGRRLLLRMGPLLLRRGEPLLGAKWAHELEKMEYICRQLSLSETPEAKEKEAGLRRDMDEIKEVLACLPMDKRSCS</sequence>
<dbReference type="PANTHER" id="PTHR38451:SF1">
    <property type="entry name" value="TRNA (ADENINE(22)-N(1))-METHYLTRANSFERASE"/>
    <property type="match status" value="1"/>
</dbReference>
<dbReference type="InterPro" id="IPR006901">
    <property type="entry name" value="TrmK"/>
</dbReference>
<organism evidence="1 2">
    <name type="scientific">Paenibacillus cisolokensis</name>
    <dbReference type="NCBI Taxonomy" id="1658519"/>
    <lineage>
        <taxon>Bacteria</taxon>
        <taxon>Bacillati</taxon>
        <taxon>Bacillota</taxon>
        <taxon>Bacilli</taxon>
        <taxon>Bacillales</taxon>
        <taxon>Paenibacillaceae</taxon>
        <taxon>Paenibacillus</taxon>
    </lineage>
</organism>
<dbReference type="PANTHER" id="PTHR38451">
    <property type="entry name" value="TRNA (ADENINE(22)-N(1))-METHYLTRANSFERASE"/>
    <property type="match status" value="1"/>
</dbReference>
<name>A0ABQ4NBL2_9BACL</name>
<keyword evidence="2" id="KW-1185">Reference proteome</keyword>
<dbReference type="InterPro" id="IPR029063">
    <property type="entry name" value="SAM-dependent_MTases_sf"/>
</dbReference>
<evidence type="ECO:0000313" key="2">
    <source>
        <dbReference type="Proteomes" id="UP000680304"/>
    </source>
</evidence>
<reference evidence="1 2" key="1">
    <citation type="submission" date="2021-04" db="EMBL/GenBank/DDBJ databases">
        <title>Draft genome sequence of Paenibacillus cisolokensis, LC2-13A.</title>
        <authorList>
            <person name="Uke A."/>
            <person name="Chhe C."/>
            <person name="Baramee S."/>
            <person name="Kosugi A."/>
        </authorList>
    </citation>
    <scope>NUCLEOTIDE SEQUENCE [LARGE SCALE GENOMIC DNA]</scope>
    <source>
        <strain evidence="1 2">LC2-13A</strain>
    </source>
</reference>
<proteinExistence type="predicted"/>
<dbReference type="Gene3D" id="1.10.287.1890">
    <property type="match status" value="1"/>
</dbReference>
<dbReference type="Gene3D" id="3.40.50.150">
    <property type="entry name" value="Vaccinia Virus protein VP39"/>
    <property type="match status" value="1"/>
</dbReference>
<dbReference type="RefSeq" id="WP_213529800.1">
    <property type="nucleotide sequence ID" value="NZ_BOVJ01000128.1"/>
</dbReference>
<dbReference type="EMBL" id="BOVJ01000128">
    <property type="protein sequence ID" value="GIQ65358.1"/>
    <property type="molecule type" value="Genomic_DNA"/>
</dbReference>
<evidence type="ECO:0000313" key="1">
    <source>
        <dbReference type="EMBL" id="GIQ65358.1"/>
    </source>
</evidence>
<protein>
    <submittedName>
        <fullName evidence="1">tRNA (Adenine(22)-N(1))-methyltransferase</fullName>
    </submittedName>
</protein>